<proteinExistence type="predicted"/>
<evidence type="ECO:0000313" key="2">
    <source>
        <dbReference type="Proteomes" id="UP000051950"/>
    </source>
</evidence>
<dbReference type="Proteomes" id="UP000051950">
    <property type="component" value="Unassembled WGS sequence"/>
</dbReference>
<comment type="caution">
    <text evidence="1">The sequence shown here is derived from an EMBL/GenBank/DDBJ whole genome shotgun (WGS) entry which is preliminary data.</text>
</comment>
<name>A0A0T5VL17_9SPHI</name>
<dbReference type="RefSeq" id="WP_057933775.1">
    <property type="nucleotide sequence ID" value="NZ_LMZQ01000016.1"/>
</dbReference>
<sequence length="390" mass="45947">MEGIANFKKETMAFIDAIENFFLSDGVGHHLNFLKNWINPPQNEFDYSPQKHPAKLLGFYEKLVPLFDYSDLIFNRIEADTAFVKAIELDECNLERESVVLDYCPKLLSKGEMKNPKFTFLDIFIFFESDSYKIVYKEWLLAGLENKLDLDWDQYVAAFYENTMKMLEACWLIHERLITKNSFKSIDRYYHMAMFESTSPLAFDQELFDDPFKAIEFFFSLDNLAGHKTYLKKWYKMALSEAHRLNDVADYFFLYNQFTKLLNAGYLIANKKLIYQEALPEGLITADRFITSEVYNKGLFEVNTLAPEHIENPYRFVASFFIPEKIKQLRLGLLEWLYAAFSAGSSIKLMDKEFLFEQYEAMLMIMEAFFLMIGNPSLSDDVRERRHYAE</sequence>
<protein>
    <submittedName>
        <fullName evidence="1">Uncharacterized protein</fullName>
    </submittedName>
</protein>
<dbReference type="EMBL" id="LMZQ01000016">
    <property type="protein sequence ID" value="KRT14551.1"/>
    <property type="molecule type" value="Genomic_DNA"/>
</dbReference>
<organism evidence="1 2">
    <name type="scientific">Pedobacter ginsenosidimutans</name>
    <dbReference type="NCBI Taxonomy" id="687842"/>
    <lineage>
        <taxon>Bacteria</taxon>
        <taxon>Pseudomonadati</taxon>
        <taxon>Bacteroidota</taxon>
        <taxon>Sphingobacteriia</taxon>
        <taxon>Sphingobacteriales</taxon>
        <taxon>Sphingobacteriaceae</taxon>
        <taxon>Pedobacter</taxon>
    </lineage>
</organism>
<reference evidence="1 2" key="1">
    <citation type="submission" date="2015-11" db="EMBL/GenBank/DDBJ databases">
        <title>Sequence of Pedobacter ginsenosidimutans.</title>
        <authorList>
            <person name="Carson E."/>
            <person name="Keyser V."/>
            <person name="Newman J."/>
            <person name="Miller J."/>
        </authorList>
    </citation>
    <scope>NUCLEOTIDE SEQUENCE [LARGE SCALE GENOMIC DNA]</scope>
    <source>
        <strain evidence="1 2">KACC 14530</strain>
    </source>
</reference>
<dbReference type="STRING" id="687842.ASU31_18565"/>
<gene>
    <name evidence="1" type="ORF">ASU31_18565</name>
</gene>
<dbReference type="OrthoDB" id="767966at2"/>
<keyword evidence="2" id="KW-1185">Reference proteome</keyword>
<accession>A0A0T5VL17</accession>
<dbReference type="AlphaFoldDB" id="A0A0T5VL17"/>
<evidence type="ECO:0000313" key="1">
    <source>
        <dbReference type="EMBL" id="KRT14551.1"/>
    </source>
</evidence>